<evidence type="ECO:0000256" key="2">
    <source>
        <dbReference type="ARBA" id="ARBA00022676"/>
    </source>
</evidence>
<protein>
    <submittedName>
        <fullName evidence="3">Putative UDP-glucuronosyl/UDP-glucosyltransferase</fullName>
    </submittedName>
</protein>
<keyword evidence="3" id="KW-0808">Transferase</keyword>
<sequence length="169" mass="18996">MSISSVPPLLLTPNSLFANIFMQDGPKLPRFNGILINTFDGIETEAVELLNGGKVIEALPPLFTVGPLVPCEFEKVDDDQLGNAQLLKWLDDQAEGSVVYVSFGSRTALSRDQIKELGDGLVRCGFRFLWVVKEKLVDREEEEGSLEIMEKMEGWTKETSWVTRQWEGF</sequence>
<keyword evidence="2" id="KW-0328">Glycosyltransferase</keyword>
<evidence type="ECO:0000313" key="3">
    <source>
        <dbReference type="EMBL" id="PRQ40693.1"/>
    </source>
</evidence>
<dbReference type="STRING" id="74649.A0A2P6R2N4"/>
<dbReference type="GO" id="GO:0035251">
    <property type="term" value="F:UDP-glucosyltransferase activity"/>
    <property type="evidence" value="ECO:0007669"/>
    <property type="project" value="InterPro"/>
</dbReference>
<dbReference type="InterPro" id="IPR050481">
    <property type="entry name" value="UDP-glycosyltransf_plant"/>
</dbReference>
<dbReference type="OMA" id="NTCEDME"/>
<comment type="similarity">
    <text evidence="1">Belongs to the UDP-glycosyltransferase family.</text>
</comment>
<accession>A0A2P6R2N4</accession>
<dbReference type="PANTHER" id="PTHR48048">
    <property type="entry name" value="GLYCOSYLTRANSFERASE"/>
    <property type="match status" value="1"/>
</dbReference>
<keyword evidence="4" id="KW-1185">Reference proteome</keyword>
<dbReference type="PANTHER" id="PTHR48048:SF76">
    <property type="entry name" value="UDP-GLYCOSYLTRANSFERASE 708D1-LIKE"/>
    <property type="match status" value="1"/>
</dbReference>
<organism evidence="3 4">
    <name type="scientific">Rosa chinensis</name>
    <name type="common">China rose</name>
    <dbReference type="NCBI Taxonomy" id="74649"/>
    <lineage>
        <taxon>Eukaryota</taxon>
        <taxon>Viridiplantae</taxon>
        <taxon>Streptophyta</taxon>
        <taxon>Embryophyta</taxon>
        <taxon>Tracheophyta</taxon>
        <taxon>Spermatophyta</taxon>
        <taxon>Magnoliopsida</taxon>
        <taxon>eudicotyledons</taxon>
        <taxon>Gunneridae</taxon>
        <taxon>Pentapetalae</taxon>
        <taxon>rosids</taxon>
        <taxon>fabids</taxon>
        <taxon>Rosales</taxon>
        <taxon>Rosaceae</taxon>
        <taxon>Rosoideae</taxon>
        <taxon>Rosoideae incertae sedis</taxon>
        <taxon>Rosa</taxon>
    </lineage>
</organism>
<proteinExistence type="inferred from homology"/>
<dbReference type="SUPFAM" id="SSF53756">
    <property type="entry name" value="UDP-Glycosyltransferase/glycogen phosphorylase"/>
    <property type="match status" value="1"/>
</dbReference>
<dbReference type="Gene3D" id="3.40.50.2000">
    <property type="entry name" value="Glycogen Phosphorylase B"/>
    <property type="match status" value="2"/>
</dbReference>
<gene>
    <name evidence="3" type="ORF">RchiOBHm_Chr4g0438841</name>
</gene>
<dbReference type="Proteomes" id="UP000238479">
    <property type="component" value="Chromosome 4"/>
</dbReference>
<evidence type="ECO:0000313" key="4">
    <source>
        <dbReference type="Proteomes" id="UP000238479"/>
    </source>
</evidence>
<comment type="caution">
    <text evidence="3">The sequence shown here is derived from an EMBL/GenBank/DDBJ whole genome shotgun (WGS) entry which is preliminary data.</text>
</comment>
<evidence type="ECO:0000256" key="1">
    <source>
        <dbReference type="ARBA" id="ARBA00009995"/>
    </source>
</evidence>
<dbReference type="Gramene" id="PRQ40693">
    <property type="protein sequence ID" value="PRQ40693"/>
    <property type="gene ID" value="RchiOBHm_Chr4g0438841"/>
</dbReference>
<dbReference type="EMBL" id="PDCK01000042">
    <property type="protein sequence ID" value="PRQ40693.1"/>
    <property type="molecule type" value="Genomic_DNA"/>
</dbReference>
<name>A0A2P6R2N4_ROSCH</name>
<reference evidence="3 4" key="1">
    <citation type="journal article" date="2018" name="Nat. Genet.">
        <title>The Rosa genome provides new insights in the design of modern roses.</title>
        <authorList>
            <person name="Bendahmane M."/>
        </authorList>
    </citation>
    <scope>NUCLEOTIDE SEQUENCE [LARGE SCALE GENOMIC DNA]</scope>
    <source>
        <strain evidence="4">cv. Old Blush</strain>
    </source>
</reference>
<dbReference type="AlphaFoldDB" id="A0A2P6R2N4"/>